<evidence type="ECO:0000256" key="1">
    <source>
        <dbReference type="SAM" id="SignalP"/>
    </source>
</evidence>
<organism evidence="2 3">
    <name type="scientific">Chitinophaga rhizophila</name>
    <dbReference type="NCBI Taxonomy" id="2866212"/>
    <lineage>
        <taxon>Bacteria</taxon>
        <taxon>Pseudomonadati</taxon>
        <taxon>Bacteroidota</taxon>
        <taxon>Chitinophagia</taxon>
        <taxon>Chitinophagales</taxon>
        <taxon>Chitinophagaceae</taxon>
        <taxon>Chitinophaga</taxon>
    </lineage>
</organism>
<feature type="chain" id="PRO_5045213081" evidence="1">
    <location>
        <begin position="22"/>
        <end position="320"/>
    </location>
</feature>
<evidence type="ECO:0000313" key="2">
    <source>
        <dbReference type="EMBL" id="MBW8684757.1"/>
    </source>
</evidence>
<keyword evidence="1" id="KW-0732">Signal</keyword>
<gene>
    <name evidence="2" type="ORF">K1Y79_10490</name>
</gene>
<accession>A0ABS7GAR8</accession>
<name>A0ABS7GAR8_9BACT</name>
<comment type="caution">
    <text evidence="2">The sequence shown here is derived from an EMBL/GenBank/DDBJ whole genome shotgun (WGS) entry which is preliminary data.</text>
</comment>
<dbReference type="PROSITE" id="PS51257">
    <property type="entry name" value="PROKAR_LIPOPROTEIN"/>
    <property type="match status" value="1"/>
</dbReference>
<dbReference type="RefSeq" id="WP_220249970.1">
    <property type="nucleotide sequence ID" value="NZ_JAICCF010000002.1"/>
</dbReference>
<evidence type="ECO:0000313" key="3">
    <source>
        <dbReference type="Proteomes" id="UP000812961"/>
    </source>
</evidence>
<feature type="signal peptide" evidence="1">
    <location>
        <begin position="1"/>
        <end position="21"/>
    </location>
</feature>
<keyword evidence="3" id="KW-1185">Reference proteome</keyword>
<dbReference type="EMBL" id="JAICCF010000002">
    <property type="protein sequence ID" value="MBW8684757.1"/>
    <property type="molecule type" value="Genomic_DNA"/>
</dbReference>
<protein>
    <submittedName>
        <fullName evidence="2">Uncharacterized protein</fullName>
    </submittedName>
</protein>
<sequence length="320" mass="36681">MRNLYWSLAIVSVMLSCSSNEVIPPVPTPDPPPNQPVDTVIKGKDWVMTYVDSEKSSDNRSVQLLYDANRRLKTWKLINPETDFSVHYDDDTIHHVIFIRTDANGAYIGSSAIFLYTPDKRCYKVIYKKPLESYDVPYQDVMNESNPYYSQIQPGDIFVVDSLVYSATSQLTEIWQKRSQELLLHKFVYPDLQSKVPVRLQTYTSNDHVNLSLSQEIVFTTNEMDQPAYKSLWISAFISNLGTFSIPLTPIKPYSFSATKLALVSKCITKYTAYIYDSSTPSADESPEFTYFYNADSTSFTGRLVTPGVTDRFIYYFDKQ</sequence>
<proteinExistence type="predicted"/>
<dbReference type="Proteomes" id="UP000812961">
    <property type="component" value="Unassembled WGS sequence"/>
</dbReference>
<reference evidence="2 3" key="1">
    <citation type="submission" date="2021-08" db="EMBL/GenBank/DDBJ databases">
        <title>The genome sequence of Chitinophaga sp. B61.</title>
        <authorList>
            <person name="Zhang X."/>
        </authorList>
    </citation>
    <scope>NUCLEOTIDE SEQUENCE [LARGE SCALE GENOMIC DNA]</scope>
    <source>
        <strain evidence="2 3">B61</strain>
    </source>
</reference>